<evidence type="ECO:0000256" key="11">
    <source>
        <dbReference type="ARBA" id="ARBA00022989"/>
    </source>
</evidence>
<feature type="transmembrane region" description="Helical" evidence="16">
    <location>
        <begin position="202"/>
        <end position="224"/>
    </location>
</feature>
<evidence type="ECO:0000256" key="5">
    <source>
        <dbReference type="ARBA" id="ARBA00012019"/>
    </source>
</evidence>
<evidence type="ECO:0000256" key="13">
    <source>
        <dbReference type="ARBA" id="ARBA00023004"/>
    </source>
</evidence>
<evidence type="ECO:0000313" key="18">
    <source>
        <dbReference type="EMBL" id="KIM48265.1"/>
    </source>
</evidence>
<evidence type="ECO:0000256" key="9">
    <source>
        <dbReference type="ARBA" id="ARBA00022723"/>
    </source>
</evidence>
<keyword evidence="13" id="KW-0408">Iron</keyword>
<keyword evidence="7" id="KW-0349">Heme</keyword>
<dbReference type="InterPro" id="IPR001199">
    <property type="entry name" value="Cyt_B5-like_heme/steroid-bd"/>
</dbReference>
<dbReference type="GO" id="GO:0016717">
    <property type="term" value="F:oxidoreductase activity, acting on paired donors, with oxidation of a pair of donors resulting in the reduction of molecular oxygen to two molecules of water"/>
    <property type="evidence" value="ECO:0007669"/>
    <property type="project" value="TreeGrafter"/>
</dbReference>
<dbReference type="Gene3D" id="3.10.120.10">
    <property type="entry name" value="Cytochrome b5-like heme/steroid binding domain"/>
    <property type="match status" value="1"/>
</dbReference>
<keyword evidence="9" id="KW-0479">Metal-binding</keyword>
<evidence type="ECO:0000259" key="17">
    <source>
        <dbReference type="PROSITE" id="PS50255"/>
    </source>
</evidence>
<dbReference type="InterPro" id="IPR036400">
    <property type="entry name" value="Cyt_B5-like_heme/steroid_sf"/>
</dbReference>
<keyword evidence="15 16" id="KW-0472">Membrane</keyword>
<gene>
    <name evidence="18" type="ORF">M413DRAFT_62041</name>
</gene>
<dbReference type="GO" id="GO:0006665">
    <property type="term" value="P:sphingolipid metabolic process"/>
    <property type="evidence" value="ECO:0007669"/>
    <property type="project" value="UniProtKB-UniPathway"/>
</dbReference>
<dbReference type="UniPathway" id="UPA00222"/>
<dbReference type="InterPro" id="IPR005804">
    <property type="entry name" value="FA_desaturase_dom"/>
</dbReference>
<feature type="transmembrane region" description="Helical" evidence="16">
    <location>
        <begin position="245"/>
        <end position="264"/>
    </location>
</feature>
<dbReference type="STRING" id="686832.A0A0C3CHP9"/>
<dbReference type="Pfam" id="PF00487">
    <property type="entry name" value="FA_desaturase"/>
    <property type="match status" value="1"/>
</dbReference>
<evidence type="ECO:0000256" key="1">
    <source>
        <dbReference type="ARBA" id="ARBA00004141"/>
    </source>
</evidence>
<evidence type="ECO:0000256" key="3">
    <source>
        <dbReference type="ARBA" id="ARBA00004991"/>
    </source>
</evidence>
<dbReference type="SUPFAM" id="SSF55856">
    <property type="entry name" value="Cytochrome b5-like heme/steroid binding domain"/>
    <property type="match status" value="1"/>
</dbReference>
<dbReference type="HOGENOM" id="CLU_016265_3_1_1"/>
<keyword evidence="8 16" id="KW-0812">Transmembrane</keyword>
<feature type="transmembrane region" description="Helical" evidence="16">
    <location>
        <begin position="358"/>
        <end position="375"/>
    </location>
</feature>
<evidence type="ECO:0000256" key="12">
    <source>
        <dbReference type="ARBA" id="ARBA00023002"/>
    </source>
</evidence>
<dbReference type="GO" id="GO:0046872">
    <property type="term" value="F:metal ion binding"/>
    <property type="evidence" value="ECO:0007669"/>
    <property type="project" value="UniProtKB-KW"/>
</dbReference>
<evidence type="ECO:0000313" key="19">
    <source>
        <dbReference type="Proteomes" id="UP000053424"/>
    </source>
</evidence>
<dbReference type="OrthoDB" id="260091at2759"/>
<organism evidence="18 19">
    <name type="scientific">Hebeloma cylindrosporum</name>
    <dbReference type="NCBI Taxonomy" id="76867"/>
    <lineage>
        <taxon>Eukaryota</taxon>
        <taxon>Fungi</taxon>
        <taxon>Dikarya</taxon>
        <taxon>Basidiomycota</taxon>
        <taxon>Agaricomycotina</taxon>
        <taxon>Agaricomycetes</taxon>
        <taxon>Agaricomycetidae</taxon>
        <taxon>Agaricales</taxon>
        <taxon>Agaricineae</taxon>
        <taxon>Hymenogastraceae</taxon>
        <taxon>Hebeloma</taxon>
    </lineage>
</organism>
<dbReference type="Pfam" id="PF00173">
    <property type="entry name" value="Cyt-b5"/>
    <property type="match status" value="1"/>
</dbReference>
<protein>
    <recommendedName>
        <fullName evidence="6">Delta 8-(E)-sphingolipid desaturase</fullName>
        <ecNumber evidence="5">1.14.19.18</ecNumber>
    </recommendedName>
</protein>
<dbReference type="PIRSF" id="PIRSF015921">
    <property type="entry name" value="FA_sphinglp_des"/>
    <property type="match status" value="1"/>
</dbReference>
<reference evidence="18 19" key="1">
    <citation type="submission" date="2014-04" db="EMBL/GenBank/DDBJ databases">
        <authorList>
            <consortium name="DOE Joint Genome Institute"/>
            <person name="Kuo A."/>
            <person name="Gay G."/>
            <person name="Dore J."/>
            <person name="Kohler A."/>
            <person name="Nagy L.G."/>
            <person name="Floudas D."/>
            <person name="Copeland A."/>
            <person name="Barry K.W."/>
            <person name="Cichocki N."/>
            <person name="Veneault-Fourrey C."/>
            <person name="LaButti K."/>
            <person name="Lindquist E.A."/>
            <person name="Lipzen A."/>
            <person name="Lundell T."/>
            <person name="Morin E."/>
            <person name="Murat C."/>
            <person name="Sun H."/>
            <person name="Tunlid A."/>
            <person name="Henrissat B."/>
            <person name="Grigoriev I.V."/>
            <person name="Hibbett D.S."/>
            <person name="Martin F."/>
            <person name="Nordberg H.P."/>
            <person name="Cantor M.N."/>
            <person name="Hua S.X."/>
        </authorList>
    </citation>
    <scope>NUCLEOTIDE SEQUENCE [LARGE SCALE GENOMIC DNA]</scope>
    <source>
        <strain evidence="19">h7</strain>
    </source>
</reference>
<comment type="pathway">
    <text evidence="2">Lipid metabolism; sphingolipid metabolism.</text>
</comment>
<sequence length="552" mass="62632">MDEWSRERIAARILAGDTLIIYHGHLLSIPQKWLEAHPGGELALLHFVGRDASAEIEANHLDHTLNLIPKYSIGRVQLTDGIWEPFLPPIATGWVRRIGPAGNRVWFKEATEALSNQDSHFCPSSSVLLVPNDPRAIQPSGPTLASLIPPPSTLSLKQQARHEQAWRELHKRVTAAGLYNTRYITGYGPELVRYTLLALLSIYFYSRSWFITSAVFLGLFWHQLVFSAHDLGHMGVTHNWTADRIIATIIADFIGGLSIGWWVQNHNVHHLVTNHPSHDPDIEHIPFFAITPAFLDSLWSSYYKRTMAFDWFSRIALSVQHKLFYIIMAFARFNLYVNSYTFLYQKSFDTKRARGGNWAWRLEIIGLLFFWTWFGRVLYGCGSWQMALAYLLVSHAVTSPLHIQIVLSHYSMPTGDLGPVESFPHRQMRTTTDVICDPSIEFIHGGLHLQVTHHLFPRLPRHNLRRASVLVKEFAEEQGLTYAEFGFVDGNREVLNTLKNVADQIKIMGKVAKDEAKEALDKKMAAKDAKNGFANGNGAYHPNSNGVLKKLT</sequence>
<evidence type="ECO:0000256" key="6">
    <source>
        <dbReference type="ARBA" id="ARBA00016939"/>
    </source>
</evidence>
<keyword evidence="11 16" id="KW-1133">Transmembrane helix</keyword>
<dbReference type="GO" id="GO:0016020">
    <property type="term" value="C:membrane"/>
    <property type="evidence" value="ECO:0007669"/>
    <property type="project" value="UniProtKB-SubCell"/>
</dbReference>
<dbReference type="Proteomes" id="UP000053424">
    <property type="component" value="Unassembled WGS sequence"/>
</dbReference>
<proteinExistence type="inferred from homology"/>
<keyword evidence="10" id="KW-0746">Sphingolipid metabolism</keyword>
<dbReference type="CDD" id="cd03506">
    <property type="entry name" value="Delta6-FADS-like"/>
    <property type="match status" value="1"/>
</dbReference>
<dbReference type="SMART" id="SM01117">
    <property type="entry name" value="Cyt-b5"/>
    <property type="match status" value="1"/>
</dbReference>
<evidence type="ECO:0000256" key="7">
    <source>
        <dbReference type="ARBA" id="ARBA00022617"/>
    </source>
</evidence>
<keyword evidence="19" id="KW-1185">Reference proteome</keyword>
<evidence type="ECO:0000256" key="15">
    <source>
        <dbReference type="ARBA" id="ARBA00023136"/>
    </source>
</evidence>
<evidence type="ECO:0000256" key="10">
    <source>
        <dbReference type="ARBA" id="ARBA00022919"/>
    </source>
</evidence>
<dbReference type="PANTHER" id="PTHR19353:SF30">
    <property type="entry name" value="DELTA 8-(E)-SPHINGOLIPID DESATURASE"/>
    <property type="match status" value="1"/>
</dbReference>
<dbReference type="EC" id="1.14.19.18" evidence="5"/>
<dbReference type="InterPro" id="IPR012171">
    <property type="entry name" value="Fatty_acid_desaturase"/>
</dbReference>
<reference evidence="19" key="2">
    <citation type="submission" date="2015-01" db="EMBL/GenBank/DDBJ databases">
        <title>Evolutionary Origins and Diversification of the Mycorrhizal Mutualists.</title>
        <authorList>
            <consortium name="DOE Joint Genome Institute"/>
            <consortium name="Mycorrhizal Genomics Consortium"/>
            <person name="Kohler A."/>
            <person name="Kuo A."/>
            <person name="Nagy L.G."/>
            <person name="Floudas D."/>
            <person name="Copeland A."/>
            <person name="Barry K.W."/>
            <person name="Cichocki N."/>
            <person name="Veneault-Fourrey C."/>
            <person name="LaButti K."/>
            <person name="Lindquist E.A."/>
            <person name="Lipzen A."/>
            <person name="Lundell T."/>
            <person name="Morin E."/>
            <person name="Murat C."/>
            <person name="Riley R."/>
            <person name="Ohm R."/>
            <person name="Sun H."/>
            <person name="Tunlid A."/>
            <person name="Henrissat B."/>
            <person name="Grigoriev I.V."/>
            <person name="Hibbett D.S."/>
            <person name="Martin F."/>
        </authorList>
    </citation>
    <scope>NUCLEOTIDE SEQUENCE [LARGE SCALE GENOMIC DNA]</scope>
    <source>
        <strain evidence="19">h7</strain>
    </source>
</reference>
<dbReference type="AlphaFoldDB" id="A0A0C3CHP9"/>
<dbReference type="PANTHER" id="PTHR19353">
    <property type="entry name" value="FATTY ACID DESATURASE 2"/>
    <property type="match status" value="1"/>
</dbReference>
<dbReference type="EMBL" id="KN831769">
    <property type="protein sequence ID" value="KIM48265.1"/>
    <property type="molecule type" value="Genomic_DNA"/>
</dbReference>
<evidence type="ECO:0000256" key="14">
    <source>
        <dbReference type="ARBA" id="ARBA00023098"/>
    </source>
</evidence>
<evidence type="ECO:0000256" key="2">
    <source>
        <dbReference type="ARBA" id="ARBA00004760"/>
    </source>
</evidence>
<evidence type="ECO:0000256" key="8">
    <source>
        <dbReference type="ARBA" id="ARBA00022692"/>
    </source>
</evidence>
<feature type="domain" description="Cytochrome b5 heme-binding" evidence="17">
    <location>
        <begin position="1"/>
        <end position="77"/>
    </location>
</feature>
<evidence type="ECO:0000256" key="4">
    <source>
        <dbReference type="ARBA" id="ARBA00009295"/>
    </source>
</evidence>
<dbReference type="PROSITE" id="PS50255">
    <property type="entry name" value="CYTOCHROME_B5_2"/>
    <property type="match status" value="1"/>
</dbReference>
<evidence type="ECO:0000256" key="16">
    <source>
        <dbReference type="SAM" id="Phobius"/>
    </source>
</evidence>
<keyword evidence="14" id="KW-0443">Lipid metabolism</keyword>
<feature type="transmembrane region" description="Helical" evidence="16">
    <location>
        <begin position="323"/>
        <end position="343"/>
    </location>
</feature>
<comment type="subcellular location">
    <subcellularLocation>
        <location evidence="1">Membrane</location>
        <topology evidence="1">Multi-pass membrane protein</topology>
    </subcellularLocation>
</comment>
<accession>A0A0C3CHP9</accession>
<comment type="similarity">
    <text evidence="4">Belongs to the fatty acid desaturase type 1 family.</text>
</comment>
<comment type="pathway">
    <text evidence="3">Sphingolipid metabolism.</text>
</comment>
<keyword evidence="12" id="KW-0560">Oxidoreductase</keyword>
<name>A0A0C3CHP9_HEBCY</name>